<comment type="caution">
    <text evidence="2">The sequence shown here is derived from an EMBL/GenBank/DDBJ whole genome shotgun (WGS) entry which is preliminary data.</text>
</comment>
<dbReference type="OrthoDB" id="193751at2157"/>
<accession>A0A482Y771</accession>
<evidence type="ECO:0000256" key="1">
    <source>
        <dbReference type="SAM" id="MobiDB-lite"/>
    </source>
</evidence>
<feature type="compositionally biased region" description="Basic and acidic residues" evidence="1">
    <location>
        <begin position="24"/>
        <end position="38"/>
    </location>
</feature>
<dbReference type="STRING" id="222984.GCA_000731985_00348"/>
<gene>
    <name evidence="2" type="ORF">ELS17_01085</name>
</gene>
<proteinExistence type="predicted"/>
<feature type="compositionally biased region" description="Polar residues" evidence="1">
    <location>
        <begin position="14"/>
        <end position="23"/>
    </location>
</feature>
<reference evidence="2 3" key="1">
    <citation type="submission" date="2019-02" db="EMBL/GenBank/DDBJ databases">
        <title>Genome analysis provides insights into bioremediation potentialities and Haloocin production by Natrinema altunense strain 4.1R isolated from Chott Douz in Tunisian desert.</title>
        <authorList>
            <person name="Najjari A."/>
            <person name="Youssef N."/>
            <person name="Ben Dhia O."/>
            <person name="Ferjani R."/>
            <person name="El Hidri D."/>
            <person name="Ouzari H.I."/>
            <person name="Cherif A."/>
        </authorList>
    </citation>
    <scope>NUCLEOTIDE SEQUENCE [LARGE SCALE GENOMIC DNA]</scope>
    <source>
        <strain evidence="2 3">4.1R</strain>
    </source>
</reference>
<dbReference type="AlphaFoldDB" id="A0A482Y771"/>
<evidence type="ECO:0000313" key="3">
    <source>
        <dbReference type="Proteomes" id="UP000292704"/>
    </source>
</evidence>
<sequence>MEMRETADDALLSNAVSTIPVDTTSDRLRPIVETIERGTHKRNSPSPEPHPRPAIPDAGSSVDRPLEYDGAYYTLSLTNTVERMLTEAEVRVTAATTPSDDATNAVEYETLSEKDSTALRSALPPETGDREYESVHEYYDAQELDASVLVPEMEYDAVIRDGQRYPVELASTEERQGYTYHYEAERVASTDDDFLAWLRSNYRFELTGLSDAEGKIVTEAIEESRYIGDEEDDAFRSLSDQFLSHPALERDEETGDWFVRYDGTEYIAALRPPQAYE</sequence>
<protein>
    <submittedName>
        <fullName evidence="2">Uncharacterized protein</fullName>
    </submittedName>
</protein>
<dbReference type="EMBL" id="SHMR01000001">
    <property type="protein sequence ID" value="RZH69646.1"/>
    <property type="molecule type" value="Genomic_DNA"/>
</dbReference>
<dbReference type="Proteomes" id="UP000292704">
    <property type="component" value="Unassembled WGS sequence"/>
</dbReference>
<evidence type="ECO:0000313" key="2">
    <source>
        <dbReference type="EMBL" id="RZH69646.1"/>
    </source>
</evidence>
<organism evidence="2 3">
    <name type="scientific">Natrinema altunense</name>
    <dbReference type="NCBI Taxonomy" id="222984"/>
    <lineage>
        <taxon>Archaea</taxon>
        <taxon>Methanobacteriati</taxon>
        <taxon>Methanobacteriota</taxon>
        <taxon>Stenosarchaea group</taxon>
        <taxon>Halobacteria</taxon>
        <taxon>Halobacteriales</taxon>
        <taxon>Natrialbaceae</taxon>
        <taxon>Natrinema</taxon>
    </lineage>
</organism>
<name>A0A482Y771_9EURY</name>
<feature type="region of interest" description="Disordered" evidence="1">
    <location>
        <begin position="1"/>
        <end position="63"/>
    </location>
</feature>